<proteinExistence type="predicted"/>
<feature type="transmembrane region" description="Helical" evidence="1">
    <location>
        <begin position="34"/>
        <end position="57"/>
    </location>
</feature>
<dbReference type="PANTHER" id="PTHR34989">
    <property type="entry name" value="PROTEIN HDED"/>
    <property type="match status" value="1"/>
</dbReference>
<gene>
    <name evidence="2" type="ORF">H8S55_03020</name>
</gene>
<evidence type="ECO:0000256" key="1">
    <source>
        <dbReference type="SAM" id="Phobius"/>
    </source>
</evidence>
<dbReference type="InterPro" id="IPR005325">
    <property type="entry name" value="DUF308_memb"/>
</dbReference>
<dbReference type="GO" id="GO:0005886">
    <property type="term" value="C:plasma membrane"/>
    <property type="evidence" value="ECO:0007669"/>
    <property type="project" value="TreeGrafter"/>
</dbReference>
<feature type="transmembrane region" description="Helical" evidence="1">
    <location>
        <begin position="12"/>
        <end position="28"/>
    </location>
</feature>
<dbReference type="EMBL" id="JACOPN010000002">
    <property type="protein sequence ID" value="MBC5716302.1"/>
    <property type="molecule type" value="Genomic_DNA"/>
</dbReference>
<feature type="transmembrane region" description="Helical" evidence="1">
    <location>
        <begin position="123"/>
        <end position="142"/>
    </location>
</feature>
<dbReference type="Proteomes" id="UP000602260">
    <property type="component" value="Unassembled WGS sequence"/>
</dbReference>
<reference evidence="2" key="1">
    <citation type="submission" date="2020-08" db="EMBL/GenBank/DDBJ databases">
        <title>Genome public.</title>
        <authorList>
            <person name="Liu C."/>
            <person name="Sun Q."/>
        </authorList>
    </citation>
    <scope>NUCLEOTIDE SEQUENCE</scope>
    <source>
        <strain evidence="2">BX5</strain>
    </source>
</reference>
<evidence type="ECO:0000313" key="2">
    <source>
        <dbReference type="EMBL" id="MBC5716302.1"/>
    </source>
</evidence>
<comment type="caution">
    <text evidence="2">The sequence shown here is derived from an EMBL/GenBank/DDBJ whole genome shotgun (WGS) entry which is preliminary data.</text>
</comment>
<keyword evidence="1" id="KW-0472">Membrane</keyword>
<keyword evidence="1" id="KW-0812">Transmembrane</keyword>
<sequence>MNSILRQQRRSSIAAAVVTILLGLFLAFWPGQSVSFLCMLLGAAIALTGVIYFVGWLARRKAGVPALFVLPGVVLFALGAWLMTSPASVVQLVQYIFGAVLIFHGIVDLQGALALMGQGYSRWWVDLLLAVLTLALGVLVVVNPFGTFAALMTLVGLSLVFDGVTDLVIIWRLSRAFKDV</sequence>
<protein>
    <submittedName>
        <fullName evidence="2">DUF308 domain-containing protein</fullName>
    </submittedName>
</protein>
<feature type="transmembrane region" description="Helical" evidence="1">
    <location>
        <begin position="64"/>
        <end position="83"/>
    </location>
</feature>
<keyword evidence="1" id="KW-1133">Transmembrane helix</keyword>
<name>A0A8J6J386_9FIRM</name>
<accession>A0A8J6J386</accession>
<dbReference type="PANTHER" id="PTHR34989:SF1">
    <property type="entry name" value="PROTEIN HDED"/>
    <property type="match status" value="1"/>
</dbReference>
<feature type="transmembrane region" description="Helical" evidence="1">
    <location>
        <begin position="95"/>
        <end position="116"/>
    </location>
</feature>
<keyword evidence="3" id="KW-1185">Reference proteome</keyword>
<dbReference type="InterPro" id="IPR052712">
    <property type="entry name" value="Acid_resist_chaperone_HdeD"/>
</dbReference>
<dbReference type="RefSeq" id="WP_186877783.1">
    <property type="nucleotide sequence ID" value="NZ_JACOPN010000002.1"/>
</dbReference>
<evidence type="ECO:0000313" key="3">
    <source>
        <dbReference type="Proteomes" id="UP000602260"/>
    </source>
</evidence>
<dbReference type="Pfam" id="PF03729">
    <property type="entry name" value="DUF308"/>
    <property type="match status" value="2"/>
</dbReference>
<organism evidence="2 3">
    <name type="scientific">Flintibacter faecis</name>
    <dbReference type="NCBI Taxonomy" id="2763047"/>
    <lineage>
        <taxon>Bacteria</taxon>
        <taxon>Bacillati</taxon>
        <taxon>Bacillota</taxon>
        <taxon>Clostridia</taxon>
        <taxon>Eubacteriales</taxon>
        <taxon>Flintibacter</taxon>
    </lineage>
</organism>
<feature type="transmembrane region" description="Helical" evidence="1">
    <location>
        <begin position="148"/>
        <end position="171"/>
    </location>
</feature>
<dbReference type="AlphaFoldDB" id="A0A8J6J386"/>